<evidence type="ECO:0000313" key="5">
    <source>
        <dbReference type="EMBL" id="GFH21089.1"/>
    </source>
</evidence>
<dbReference type="GO" id="GO:0005730">
    <property type="term" value="C:nucleolus"/>
    <property type="evidence" value="ECO:0007669"/>
    <property type="project" value="UniProtKB-SubCell"/>
</dbReference>
<reference evidence="5 6" key="1">
    <citation type="submission" date="2020-02" db="EMBL/GenBank/DDBJ databases">
        <title>Draft genome sequence of Haematococcus lacustris strain NIES-144.</title>
        <authorList>
            <person name="Morimoto D."/>
            <person name="Nakagawa S."/>
            <person name="Yoshida T."/>
            <person name="Sawayama S."/>
        </authorList>
    </citation>
    <scope>NUCLEOTIDE SEQUENCE [LARGE SCALE GENOMIC DNA]</scope>
    <source>
        <strain evidence="5 6">NIES-144</strain>
    </source>
</reference>
<evidence type="ECO:0000256" key="1">
    <source>
        <dbReference type="ARBA" id="ARBA00004604"/>
    </source>
</evidence>
<dbReference type="Proteomes" id="UP000485058">
    <property type="component" value="Unassembled WGS sequence"/>
</dbReference>
<name>A0A699ZN80_HAELA</name>
<proteinExistence type="predicted"/>
<evidence type="ECO:0000256" key="4">
    <source>
        <dbReference type="SAM" id="MobiDB-lite"/>
    </source>
</evidence>
<evidence type="ECO:0000313" key="6">
    <source>
        <dbReference type="Proteomes" id="UP000485058"/>
    </source>
</evidence>
<dbReference type="GO" id="GO:0003723">
    <property type="term" value="F:RNA binding"/>
    <property type="evidence" value="ECO:0007669"/>
    <property type="project" value="UniProtKB-KW"/>
</dbReference>
<evidence type="ECO:0000256" key="3">
    <source>
        <dbReference type="ARBA" id="ARBA00023242"/>
    </source>
</evidence>
<dbReference type="PANTHER" id="PTHR46754">
    <property type="entry name" value="MKI67 FHA DOMAIN-INTERACTING NUCLEOLAR PHOSPHOPROTEIN"/>
    <property type="match status" value="1"/>
</dbReference>
<evidence type="ECO:0000256" key="2">
    <source>
        <dbReference type="ARBA" id="ARBA00022884"/>
    </source>
</evidence>
<comment type="caution">
    <text evidence="5">The sequence shown here is derived from an EMBL/GenBank/DDBJ whole genome shotgun (WGS) entry which is preliminary data.</text>
</comment>
<accession>A0A699ZN80</accession>
<gene>
    <name evidence="5" type="ORF">HaLaN_18325</name>
</gene>
<keyword evidence="6" id="KW-1185">Reference proteome</keyword>
<dbReference type="AlphaFoldDB" id="A0A699ZN80"/>
<feature type="compositionally biased region" description="Low complexity" evidence="4">
    <location>
        <begin position="33"/>
        <end position="48"/>
    </location>
</feature>
<sequence length="285" mass="32050">MGAATKRQPNNSQDFIPLNTDAAPQPPKRKKPSPAAAVGSDSEPSTSSSSRVVYIGFVRPRCVQKFAPWLLRERVARCVCLQHPSPALSCPAHLQLSWTLRWRQPVVLCTFIGQASVFDLSGPLSSLYVPEISERQCLQVHLGYLTRAWGTVLEHTLTAWINASLPCLLASPQASSPSLASSPACGCLVARRLARQNTMPSWSFSTPRWQRLQQRFRTVQWRAVERRRHDKERSPQEHAVRIARLIKRDAQRAARIKAAGIDYEYTPVKQQVPLKPKRTVIEMTD</sequence>
<keyword evidence="2" id="KW-0694">RNA-binding</keyword>
<keyword evidence="3" id="KW-0539">Nucleus</keyword>
<comment type="subcellular location">
    <subcellularLocation>
        <location evidence="1">Nucleus</location>
        <location evidence="1">Nucleolus</location>
    </subcellularLocation>
</comment>
<organism evidence="5 6">
    <name type="scientific">Haematococcus lacustris</name>
    <name type="common">Green alga</name>
    <name type="synonym">Haematococcus pluvialis</name>
    <dbReference type="NCBI Taxonomy" id="44745"/>
    <lineage>
        <taxon>Eukaryota</taxon>
        <taxon>Viridiplantae</taxon>
        <taxon>Chlorophyta</taxon>
        <taxon>core chlorophytes</taxon>
        <taxon>Chlorophyceae</taxon>
        <taxon>CS clade</taxon>
        <taxon>Chlamydomonadales</taxon>
        <taxon>Haematococcaceae</taxon>
        <taxon>Haematococcus</taxon>
    </lineage>
</organism>
<protein>
    <submittedName>
        <fullName evidence="5">RRM domain-containing protein</fullName>
    </submittedName>
</protein>
<dbReference type="EMBL" id="BLLF01001759">
    <property type="protein sequence ID" value="GFH21089.1"/>
    <property type="molecule type" value="Genomic_DNA"/>
</dbReference>
<feature type="region of interest" description="Disordered" evidence="4">
    <location>
        <begin position="1"/>
        <end position="48"/>
    </location>
</feature>